<keyword evidence="1" id="KW-0472">Membrane</keyword>
<dbReference type="RefSeq" id="WP_263842978.1">
    <property type="nucleotide sequence ID" value="NZ_JALIEB010000002.1"/>
</dbReference>
<protein>
    <submittedName>
        <fullName evidence="2">AzlD domain-containing protein</fullName>
    </submittedName>
</protein>
<comment type="caution">
    <text evidence="2">The sequence shown here is derived from an EMBL/GenBank/DDBJ whole genome shotgun (WGS) entry which is preliminary data.</text>
</comment>
<reference evidence="2 3" key="1">
    <citation type="submission" date="2022-04" db="EMBL/GenBank/DDBJ databases">
        <title>Roseobacter sp. WL0113 is a bacterium isolated from neritic sediment.</title>
        <authorList>
            <person name="Wang L."/>
            <person name="He W."/>
            <person name="Zhang D.-F."/>
        </authorList>
    </citation>
    <scope>NUCLEOTIDE SEQUENCE [LARGE SCALE GENOMIC DNA]</scope>
    <source>
        <strain evidence="2 3">WL0113</strain>
    </source>
</reference>
<name>A0ABT3BAP6_9RHOB</name>
<organism evidence="2 3">
    <name type="scientific">Roseobacter sinensis</name>
    <dbReference type="NCBI Taxonomy" id="2931391"/>
    <lineage>
        <taxon>Bacteria</taxon>
        <taxon>Pseudomonadati</taxon>
        <taxon>Pseudomonadota</taxon>
        <taxon>Alphaproteobacteria</taxon>
        <taxon>Rhodobacterales</taxon>
        <taxon>Roseobacteraceae</taxon>
        <taxon>Roseobacter</taxon>
    </lineage>
</organism>
<accession>A0ABT3BAP6</accession>
<gene>
    <name evidence="2" type="ORF">MUB52_04375</name>
</gene>
<keyword evidence="1" id="KW-1133">Transmembrane helix</keyword>
<dbReference type="Proteomes" id="UP001208690">
    <property type="component" value="Unassembled WGS sequence"/>
</dbReference>
<keyword evidence="1" id="KW-0812">Transmembrane</keyword>
<dbReference type="InterPro" id="IPR008407">
    <property type="entry name" value="Brnchd-chn_aa_trnsp_AzlD"/>
</dbReference>
<feature type="transmembrane region" description="Helical" evidence="1">
    <location>
        <begin position="75"/>
        <end position="106"/>
    </location>
</feature>
<proteinExistence type="predicted"/>
<evidence type="ECO:0000313" key="3">
    <source>
        <dbReference type="Proteomes" id="UP001208690"/>
    </source>
</evidence>
<keyword evidence="3" id="KW-1185">Reference proteome</keyword>
<feature type="transmembrane region" description="Helical" evidence="1">
    <location>
        <begin position="6"/>
        <end position="30"/>
    </location>
</feature>
<feature type="transmembrane region" description="Helical" evidence="1">
    <location>
        <begin position="42"/>
        <end position="63"/>
    </location>
</feature>
<dbReference type="EMBL" id="JALIEB010000002">
    <property type="protein sequence ID" value="MCV3270656.1"/>
    <property type="molecule type" value="Genomic_DNA"/>
</dbReference>
<evidence type="ECO:0000313" key="2">
    <source>
        <dbReference type="EMBL" id="MCV3270656.1"/>
    </source>
</evidence>
<sequence length="109" mass="11483">MIEPLTLWIVIVGLGVGSYALRFTFLGLVGDRPMPGWLLRHLRYTAVAMLPALVAPQVVWPAATDGAPDLPRMSAAAVTLAVGLITKNTLAAIFAGAATLFGLLWLTAV</sequence>
<dbReference type="Pfam" id="PF05437">
    <property type="entry name" value="AzlD"/>
    <property type="match status" value="1"/>
</dbReference>
<evidence type="ECO:0000256" key="1">
    <source>
        <dbReference type="SAM" id="Phobius"/>
    </source>
</evidence>